<dbReference type="OrthoDB" id="9771666at2"/>
<dbReference type="GO" id="GO:0016787">
    <property type="term" value="F:hydrolase activity"/>
    <property type="evidence" value="ECO:0007669"/>
    <property type="project" value="UniProtKB-KW"/>
</dbReference>
<dbReference type="Gene3D" id="3.40.50.1820">
    <property type="entry name" value="alpha/beta hydrolase"/>
    <property type="match status" value="1"/>
</dbReference>
<dbReference type="AlphaFoldDB" id="A0A1P8MXP1"/>
<reference evidence="3 4" key="1">
    <citation type="submission" date="2017-01" db="EMBL/GenBank/DDBJ databases">
        <title>Complete genome of Tateyamaria omphalii DOK1-4 isolated from seawater in Dokdo.</title>
        <authorList>
            <person name="Kim J.H."/>
            <person name="Chi W.-J."/>
        </authorList>
    </citation>
    <scope>NUCLEOTIDE SEQUENCE [LARGE SCALE GENOMIC DNA]</scope>
    <source>
        <strain evidence="3 4">DOK1-4</strain>
    </source>
</reference>
<dbReference type="KEGG" id="tom:BWR18_15045"/>
<dbReference type="PANTHER" id="PTHR48081:SF33">
    <property type="entry name" value="KYNURENINE FORMAMIDASE"/>
    <property type="match status" value="1"/>
</dbReference>
<dbReference type="Proteomes" id="UP000186336">
    <property type="component" value="Chromosome"/>
</dbReference>
<dbReference type="InterPro" id="IPR050300">
    <property type="entry name" value="GDXG_lipolytic_enzyme"/>
</dbReference>
<keyword evidence="1 3" id="KW-0378">Hydrolase</keyword>
<evidence type="ECO:0000313" key="4">
    <source>
        <dbReference type="Proteomes" id="UP000186336"/>
    </source>
</evidence>
<evidence type="ECO:0000259" key="2">
    <source>
        <dbReference type="Pfam" id="PF07859"/>
    </source>
</evidence>
<organism evidence="3 4">
    <name type="scientific">Tateyamaria omphalii</name>
    <dbReference type="NCBI Taxonomy" id="299262"/>
    <lineage>
        <taxon>Bacteria</taxon>
        <taxon>Pseudomonadati</taxon>
        <taxon>Pseudomonadota</taxon>
        <taxon>Alphaproteobacteria</taxon>
        <taxon>Rhodobacterales</taxon>
        <taxon>Roseobacteraceae</taxon>
        <taxon>Tateyamaria</taxon>
    </lineage>
</organism>
<dbReference type="InterPro" id="IPR013094">
    <property type="entry name" value="AB_hydrolase_3"/>
</dbReference>
<dbReference type="STRING" id="299262.BWR18_15045"/>
<name>A0A1P8MXP1_9RHOB</name>
<dbReference type="Pfam" id="PF07859">
    <property type="entry name" value="Abhydrolase_3"/>
    <property type="match status" value="1"/>
</dbReference>
<gene>
    <name evidence="3" type="ORF">BWR18_15045</name>
</gene>
<dbReference type="PANTHER" id="PTHR48081">
    <property type="entry name" value="AB HYDROLASE SUPERFAMILY PROTEIN C4A8.06C"/>
    <property type="match status" value="1"/>
</dbReference>
<dbReference type="EMBL" id="CP019312">
    <property type="protein sequence ID" value="APX12857.1"/>
    <property type="molecule type" value="Genomic_DNA"/>
</dbReference>
<dbReference type="SUPFAM" id="SSF53474">
    <property type="entry name" value="alpha/beta-Hydrolases"/>
    <property type="match status" value="1"/>
</dbReference>
<evidence type="ECO:0000256" key="1">
    <source>
        <dbReference type="ARBA" id="ARBA00022801"/>
    </source>
</evidence>
<evidence type="ECO:0000313" key="3">
    <source>
        <dbReference type="EMBL" id="APX12857.1"/>
    </source>
</evidence>
<sequence length="263" mass="28353">MPDMDDAYANGAYIEGAADYPPRWAEEAEAFRKALGPRARLGLSYGPSERMALDHFLPEGEAKGTLIFVHGGYWLKFDRSYWSHLAAGALAQGWCVAMPSYDLCPSVRIAGITQQVAQAVMAVADGSMGPISLAGHSAGGHLVSRMLAPGMLPASVTARLNHVMPISPVSDLEPLLQTTMNADFSLDAAMARAESPVHQPKPDVPVTVWVGADERPVFLDQARWLAKAWSADHVITQGEHHFNVIDALADPGSDMIRRLTTTP</sequence>
<feature type="domain" description="Alpha/beta hydrolase fold-3" evidence="2">
    <location>
        <begin position="66"/>
        <end position="183"/>
    </location>
</feature>
<accession>A0A1P8MXP1</accession>
<dbReference type="InterPro" id="IPR029058">
    <property type="entry name" value="AB_hydrolase_fold"/>
</dbReference>
<protein>
    <submittedName>
        <fullName evidence="3">Alpha/beta hydrolase</fullName>
    </submittedName>
</protein>
<keyword evidence="4" id="KW-1185">Reference proteome</keyword>
<dbReference type="RefSeq" id="WP_076629280.1">
    <property type="nucleotide sequence ID" value="NZ_CP019312.1"/>
</dbReference>
<proteinExistence type="predicted"/>